<comment type="subunit">
    <text evidence="4">Homodimer.</text>
</comment>
<keyword evidence="8" id="KW-0784">Thiamine biosynthesis</keyword>
<dbReference type="RefSeq" id="WP_245585592.1">
    <property type="nucleotide sequence ID" value="NZ_AUII01000006.1"/>
</dbReference>
<keyword evidence="9" id="KW-0408">Iron</keyword>
<evidence type="ECO:0000256" key="10">
    <source>
        <dbReference type="ARBA" id="ARBA00033171"/>
    </source>
</evidence>
<dbReference type="GO" id="GO:0009228">
    <property type="term" value="P:thiamine biosynthetic process"/>
    <property type="evidence" value="ECO:0007669"/>
    <property type="project" value="UniProtKB-KW"/>
</dbReference>
<evidence type="ECO:0000256" key="2">
    <source>
        <dbReference type="ARBA" id="ARBA00004948"/>
    </source>
</evidence>
<keyword evidence="5 13" id="KW-0808">Transferase</keyword>
<keyword evidence="7" id="KW-0663">Pyridoxal phosphate</keyword>
<dbReference type="AlphaFoldDB" id="A0A511D6R6"/>
<keyword evidence="6" id="KW-0479">Metal-binding</keyword>
<evidence type="ECO:0000256" key="11">
    <source>
        <dbReference type="ARBA" id="ARBA00048179"/>
    </source>
</evidence>
<dbReference type="GO" id="GO:0046872">
    <property type="term" value="F:metal ion binding"/>
    <property type="evidence" value="ECO:0007669"/>
    <property type="project" value="UniProtKB-KW"/>
</dbReference>
<evidence type="ECO:0000256" key="9">
    <source>
        <dbReference type="ARBA" id="ARBA00023004"/>
    </source>
</evidence>
<evidence type="ECO:0000256" key="7">
    <source>
        <dbReference type="ARBA" id="ARBA00022898"/>
    </source>
</evidence>
<comment type="similarity">
    <text evidence="3">Belongs to the NMT1/THI5 family.</text>
</comment>
<dbReference type="GO" id="GO:0016740">
    <property type="term" value="F:transferase activity"/>
    <property type="evidence" value="ECO:0007669"/>
    <property type="project" value="UniProtKB-KW"/>
</dbReference>
<dbReference type="InterPro" id="IPR015168">
    <property type="entry name" value="SsuA/THI5"/>
</dbReference>
<evidence type="ECO:0000256" key="6">
    <source>
        <dbReference type="ARBA" id="ARBA00022723"/>
    </source>
</evidence>
<gene>
    <name evidence="13" type="ORF">PA7_43170</name>
</gene>
<accession>A0A511D6R6</accession>
<name>A0A511D6R6_9PSEU</name>
<dbReference type="PANTHER" id="PTHR31528">
    <property type="entry name" value="4-AMINO-5-HYDROXYMETHYL-2-METHYLPYRIMIDINE PHOSPHATE SYNTHASE THI11-RELATED"/>
    <property type="match status" value="1"/>
</dbReference>
<evidence type="ECO:0000256" key="3">
    <source>
        <dbReference type="ARBA" id="ARBA00009406"/>
    </source>
</evidence>
<reference evidence="13 14" key="1">
    <citation type="submission" date="2019-07" db="EMBL/GenBank/DDBJ databases">
        <title>Whole genome shotgun sequence of Pseudonocardia asaccharolytica NBRC 16224.</title>
        <authorList>
            <person name="Hosoyama A."/>
            <person name="Uohara A."/>
            <person name="Ohji S."/>
            <person name="Ichikawa N."/>
        </authorList>
    </citation>
    <scope>NUCLEOTIDE SEQUENCE [LARGE SCALE GENOMIC DNA]</scope>
    <source>
        <strain evidence="13 14">NBRC 16224</strain>
    </source>
</reference>
<comment type="function">
    <text evidence="1">Responsible for the formation of the pyrimidine heterocycle in the thiamine biosynthesis pathway. Catalyzes the formation of hydroxymethylpyrimidine phosphate (HMP-P) from histidine and pyridoxal phosphate (PLP). The protein uses PLP and the active site histidine to form HMP-P, generating an inactive enzyme. The enzyme can only undergo a single turnover, which suggests it is a suicide enzyme.</text>
</comment>
<dbReference type="InterPro" id="IPR027939">
    <property type="entry name" value="NMT1/THI5"/>
</dbReference>
<dbReference type="SUPFAM" id="SSF53850">
    <property type="entry name" value="Periplasmic binding protein-like II"/>
    <property type="match status" value="1"/>
</dbReference>
<dbReference type="Proteomes" id="UP000321328">
    <property type="component" value="Unassembled WGS sequence"/>
</dbReference>
<evidence type="ECO:0000313" key="13">
    <source>
        <dbReference type="EMBL" id="GEL20480.1"/>
    </source>
</evidence>
<dbReference type="Pfam" id="PF09084">
    <property type="entry name" value="NMT1"/>
    <property type="match status" value="1"/>
</dbReference>
<dbReference type="STRING" id="1123024.GCA_000423625_01798"/>
<comment type="pathway">
    <text evidence="2">Cofactor biosynthesis; thiamine diphosphate biosynthesis.</text>
</comment>
<protein>
    <recommendedName>
        <fullName evidence="10">Thiamine pyrimidine synthase</fullName>
    </recommendedName>
</protein>
<evidence type="ECO:0000256" key="1">
    <source>
        <dbReference type="ARBA" id="ARBA00003469"/>
    </source>
</evidence>
<dbReference type="PANTHER" id="PTHR31528:SF1">
    <property type="entry name" value="4-AMINO-5-HYDROXYMETHYL-2-METHYLPYRIMIDINE PHOSPHATE SYNTHASE THI11-RELATED"/>
    <property type="match status" value="1"/>
</dbReference>
<organism evidence="13 14">
    <name type="scientific">Pseudonocardia asaccharolytica DSM 44247 = NBRC 16224</name>
    <dbReference type="NCBI Taxonomy" id="1123024"/>
    <lineage>
        <taxon>Bacteria</taxon>
        <taxon>Bacillati</taxon>
        <taxon>Actinomycetota</taxon>
        <taxon>Actinomycetes</taxon>
        <taxon>Pseudonocardiales</taxon>
        <taxon>Pseudonocardiaceae</taxon>
        <taxon>Pseudonocardia</taxon>
    </lineage>
</organism>
<proteinExistence type="inferred from homology"/>
<evidence type="ECO:0000256" key="4">
    <source>
        <dbReference type="ARBA" id="ARBA00011738"/>
    </source>
</evidence>
<comment type="catalytic activity">
    <reaction evidence="11">
        <text>N(6)-(pyridoxal phosphate)-L-lysyl-[4-amino-5-hydroxymethyl-2-methylpyrimidine phosphate synthase] + L-histidyl-[4-amino-5-hydroxymethyl-2-methylpyrimidine phosphate synthase] + 2 Fe(3+) + 4 H2O = L-lysyl-[4-amino-5-hydroxymethyl-2-methylpyrimidine phosphate synthase] + (2S)-2-amino-5-hydroxy-4-oxopentanoyl-[4-amino-5-hydroxymethyl-2-methylpyrimidine phosphate synthase] + 4-amino-2-methyl-5-(phosphooxymethyl)pyrimidine + 3-oxopropanoate + 2 Fe(2+) + 2 H(+)</text>
        <dbReference type="Rhea" id="RHEA:65756"/>
        <dbReference type="Rhea" id="RHEA-COMP:16892"/>
        <dbReference type="Rhea" id="RHEA-COMP:16893"/>
        <dbReference type="Rhea" id="RHEA-COMP:16894"/>
        <dbReference type="Rhea" id="RHEA-COMP:16895"/>
        <dbReference type="ChEBI" id="CHEBI:15377"/>
        <dbReference type="ChEBI" id="CHEBI:15378"/>
        <dbReference type="ChEBI" id="CHEBI:29033"/>
        <dbReference type="ChEBI" id="CHEBI:29034"/>
        <dbReference type="ChEBI" id="CHEBI:29969"/>
        <dbReference type="ChEBI" id="CHEBI:29979"/>
        <dbReference type="ChEBI" id="CHEBI:33190"/>
        <dbReference type="ChEBI" id="CHEBI:58354"/>
        <dbReference type="ChEBI" id="CHEBI:143915"/>
        <dbReference type="ChEBI" id="CHEBI:157692"/>
    </reaction>
    <physiologicalReaction direction="left-to-right" evidence="11">
        <dbReference type="Rhea" id="RHEA:65757"/>
    </physiologicalReaction>
</comment>
<sequence>MVAPELTRSRIGRILGLFAVLVVFLSGCGGATTADAGGGPSPIRVALDWTPNTNHTGLFVAQQRGWFRDAGLDVQFLPYSGTSPDTLVSSGAAEFGISFQDSFSVSKAAGADITSVMAILQHWASEIAVRADRTDINSPKDLDGKVYGGFGGPGEEAKMRAVIRNAGGRGEFDTVVLGTSAYEALYAGKVDFAEPFVAWEGIEAQLRGQPLTTFAYADYGFPDAYSVLLIGNGPWLAEHPQQARAFVQATQRGYQFGADDPSAAGRLLMDANPGAFTEPELVERSQQMLSQRYLRDASGRVGTQTLAQWAGFSGFLYDAGILADSAGKPLTTRPDFATWFTDEYLAAP</sequence>
<evidence type="ECO:0000256" key="5">
    <source>
        <dbReference type="ARBA" id="ARBA00022679"/>
    </source>
</evidence>
<feature type="domain" description="SsuA/THI5-like" evidence="12">
    <location>
        <begin position="52"/>
        <end position="264"/>
    </location>
</feature>
<keyword evidence="14" id="KW-1185">Reference proteome</keyword>
<evidence type="ECO:0000313" key="14">
    <source>
        <dbReference type="Proteomes" id="UP000321328"/>
    </source>
</evidence>
<comment type="caution">
    <text evidence="13">The sequence shown here is derived from an EMBL/GenBank/DDBJ whole genome shotgun (WGS) entry which is preliminary data.</text>
</comment>
<evidence type="ECO:0000256" key="8">
    <source>
        <dbReference type="ARBA" id="ARBA00022977"/>
    </source>
</evidence>
<evidence type="ECO:0000259" key="12">
    <source>
        <dbReference type="Pfam" id="PF09084"/>
    </source>
</evidence>
<dbReference type="Gene3D" id="3.40.190.10">
    <property type="entry name" value="Periplasmic binding protein-like II"/>
    <property type="match status" value="2"/>
</dbReference>
<dbReference type="EMBL" id="BJVI01000073">
    <property type="protein sequence ID" value="GEL20480.1"/>
    <property type="molecule type" value="Genomic_DNA"/>
</dbReference>